<evidence type="ECO:0000313" key="2">
    <source>
        <dbReference type="Proteomes" id="UP001589692"/>
    </source>
</evidence>
<protein>
    <submittedName>
        <fullName evidence="1">Uncharacterized protein</fullName>
    </submittedName>
</protein>
<dbReference type="Proteomes" id="UP001589692">
    <property type="component" value="Unassembled WGS sequence"/>
</dbReference>
<name>A0ABV6AN47_9HYPH</name>
<evidence type="ECO:0000313" key="1">
    <source>
        <dbReference type="EMBL" id="MFB9952031.1"/>
    </source>
</evidence>
<proteinExistence type="predicted"/>
<gene>
    <name evidence="1" type="ORF">ACFFP0_24545</name>
</gene>
<keyword evidence="2" id="KW-1185">Reference proteome</keyword>
<organism evidence="1 2">
    <name type="scientific">Rhizobium puerariae</name>
    <dbReference type="NCBI Taxonomy" id="1585791"/>
    <lineage>
        <taxon>Bacteria</taxon>
        <taxon>Pseudomonadati</taxon>
        <taxon>Pseudomonadota</taxon>
        <taxon>Alphaproteobacteria</taxon>
        <taxon>Hyphomicrobiales</taxon>
        <taxon>Rhizobiaceae</taxon>
        <taxon>Rhizobium/Agrobacterium group</taxon>
        <taxon>Rhizobium</taxon>
    </lineage>
</organism>
<comment type="caution">
    <text evidence="1">The sequence shown here is derived from an EMBL/GenBank/DDBJ whole genome shotgun (WGS) entry which is preliminary data.</text>
</comment>
<dbReference type="RefSeq" id="WP_377264848.1">
    <property type="nucleotide sequence ID" value="NZ_JBHMAA010000032.1"/>
</dbReference>
<sequence length="109" mass="10953">MSKIVVPSSVQPISGGGGIVTTVWQRFFNALVAPPAAVESVSVSASPFAYKAAQTGSLAIMGGTVTDVSFKRAGATVVIPGGTPLIPVANGDEVTITYSAAPTISFIPM</sequence>
<reference evidence="1 2" key="1">
    <citation type="submission" date="2024-09" db="EMBL/GenBank/DDBJ databases">
        <authorList>
            <person name="Sun Q."/>
            <person name="Mori K."/>
        </authorList>
    </citation>
    <scope>NUCLEOTIDE SEQUENCE [LARGE SCALE GENOMIC DNA]</scope>
    <source>
        <strain evidence="1 2">TBRC 4938</strain>
    </source>
</reference>
<dbReference type="EMBL" id="JBHMAA010000032">
    <property type="protein sequence ID" value="MFB9952031.1"/>
    <property type="molecule type" value="Genomic_DNA"/>
</dbReference>
<accession>A0ABV6AN47</accession>